<feature type="binding site" evidence="4">
    <location>
        <position position="136"/>
    </location>
    <ligand>
        <name>substrate</name>
    </ligand>
</feature>
<dbReference type="InterPro" id="IPR011079">
    <property type="entry name" value="Ala_racemase_C"/>
</dbReference>
<keyword evidence="3 4" id="KW-0413">Isomerase</keyword>
<dbReference type="PROSITE" id="PS00395">
    <property type="entry name" value="ALANINE_RACEMASE"/>
    <property type="match status" value="1"/>
</dbReference>
<dbReference type="SUPFAM" id="SSF50621">
    <property type="entry name" value="Alanine racemase C-terminal domain-like"/>
    <property type="match status" value="1"/>
</dbReference>
<dbReference type="InterPro" id="IPR020622">
    <property type="entry name" value="Ala_racemase_pyridoxalP-BS"/>
</dbReference>
<evidence type="ECO:0000313" key="6">
    <source>
        <dbReference type="EMBL" id="MBP2258310.1"/>
    </source>
</evidence>
<feature type="binding site" evidence="4">
    <location>
        <position position="315"/>
    </location>
    <ligand>
        <name>substrate</name>
    </ligand>
</feature>
<keyword evidence="2 4" id="KW-0663">Pyridoxal phosphate</keyword>
<comment type="cofactor">
    <cofactor evidence="1 4">
        <name>pyridoxal 5'-phosphate</name>
        <dbReference type="ChEBI" id="CHEBI:597326"/>
    </cofactor>
</comment>
<dbReference type="Gene3D" id="2.40.37.10">
    <property type="entry name" value="Lyase, Ornithine Decarboxylase, Chain A, domain 1"/>
    <property type="match status" value="1"/>
</dbReference>
<protein>
    <recommendedName>
        <fullName evidence="4">Alanine racemase</fullName>
        <ecNumber evidence="4">5.1.1.1</ecNumber>
    </recommendedName>
</protein>
<comment type="similarity">
    <text evidence="4">Belongs to the alanine racemase family.</text>
</comment>
<dbReference type="NCBIfam" id="TIGR00492">
    <property type="entry name" value="alr"/>
    <property type="match status" value="1"/>
</dbReference>
<sequence length="374" mass="42286">MVQNFFRETWAEIDLDAIGYNIEQMQQSLPDKSNIIAVVKANAYGHGAVQIAKKALQCGAKALAVALMEEATELRDAGIAAPILVFGRVSPKAALLAAENDITVTTFQKEWIQEVSNYTFSKKLKVNIEIDTGMARVGLRREEELIQLLETIRENPNIQLTGVYTHFATADEENLNYFHEQQERFERLLNIFNRLWKRPVSIHIGNSAASIRFPNKMYHYIRYGIAMYGMYPSKTVKQEKSISLKQAFSLRSQLIHVKQIEAGESISYGATYKAKRNEWIGTIPIGYGDGWIRKLQGAEVLVGGKRMPIVGRVCMDQTMILLDKKYPIGTPVTLIGEQNGASIKMDEIADYLGTINYEIPCMINQRVPRVYINE</sequence>
<evidence type="ECO:0000313" key="7">
    <source>
        <dbReference type="Proteomes" id="UP001519294"/>
    </source>
</evidence>
<comment type="function">
    <text evidence="4">Catalyzes the interconversion of L-alanine and D-alanine. May also act on other amino acids.</text>
</comment>
<evidence type="ECO:0000256" key="1">
    <source>
        <dbReference type="ARBA" id="ARBA00001933"/>
    </source>
</evidence>
<dbReference type="InterPro" id="IPR029066">
    <property type="entry name" value="PLP-binding_barrel"/>
</dbReference>
<dbReference type="GO" id="GO:0008784">
    <property type="term" value="F:alanine racemase activity"/>
    <property type="evidence" value="ECO:0007669"/>
    <property type="project" value="UniProtKB-EC"/>
</dbReference>
<feature type="active site" description="Proton acceptor; specific for L-alanine" evidence="4">
    <location>
        <position position="268"/>
    </location>
</feature>
<dbReference type="PRINTS" id="PR00992">
    <property type="entry name" value="ALARACEMASE"/>
</dbReference>
<comment type="caution">
    <text evidence="6">The sequence shown here is derived from an EMBL/GenBank/DDBJ whole genome shotgun (WGS) entry which is preliminary data.</text>
</comment>
<dbReference type="Pfam" id="PF01168">
    <property type="entry name" value="Ala_racemase_N"/>
    <property type="match status" value="1"/>
</dbReference>
<organism evidence="6 7">
    <name type="scientific">Virgibacillus alimentarius</name>
    <dbReference type="NCBI Taxonomy" id="698769"/>
    <lineage>
        <taxon>Bacteria</taxon>
        <taxon>Bacillati</taxon>
        <taxon>Bacillota</taxon>
        <taxon>Bacilli</taxon>
        <taxon>Bacillales</taxon>
        <taxon>Bacillaceae</taxon>
        <taxon>Virgibacillus</taxon>
    </lineage>
</organism>
<dbReference type="EC" id="5.1.1.1" evidence="4"/>
<feature type="domain" description="Alanine racemase C-terminal" evidence="5">
    <location>
        <begin position="247"/>
        <end position="372"/>
    </location>
</feature>
<dbReference type="Gene3D" id="3.20.20.10">
    <property type="entry name" value="Alanine racemase"/>
    <property type="match status" value="1"/>
</dbReference>
<evidence type="ECO:0000259" key="5">
    <source>
        <dbReference type="SMART" id="SM01005"/>
    </source>
</evidence>
<evidence type="ECO:0000256" key="4">
    <source>
        <dbReference type="HAMAP-Rule" id="MF_01201"/>
    </source>
</evidence>
<accession>A0ABS4S9X2</accession>
<reference evidence="6 7" key="1">
    <citation type="submission" date="2021-03" db="EMBL/GenBank/DDBJ databases">
        <title>Genomic Encyclopedia of Type Strains, Phase IV (KMG-IV): sequencing the most valuable type-strain genomes for metagenomic binning, comparative biology and taxonomic classification.</title>
        <authorList>
            <person name="Goeker M."/>
        </authorList>
    </citation>
    <scope>NUCLEOTIDE SEQUENCE [LARGE SCALE GENOMIC DNA]</scope>
    <source>
        <strain evidence="6 7">DSM 25790</strain>
    </source>
</reference>
<dbReference type="PANTHER" id="PTHR30511">
    <property type="entry name" value="ALANINE RACEMASE"/>
    <property type="match status" value="1"/>
</dbReference>
<proteinExistence type="inferred from homology"/>
<gene>
    <name evidence="6" type="ORF">J2Z81_002281</name>
</gene>
<dbReference type="Pfam" id="PF00842">
    <property type="entry name" value="Ala_racemase_C"/>
    <property type="match status" value="1"/>
</dbReference>
<dbReference type="InterPro" id="IPR001608">
    <property type="entry name" value="Ala_racemase_N"/>
</dbReference>
<dbReference type="InterPro" id="IPR000821">
    <property type="entry name" value="Ala_racemase"/>
</dbReference>
<dbReference type="RefSeq" id="WP_029267245.1">
    <property type="nucleotide sequence ID" value="NZ_JAGIKX010000023.1"/>
</dbReference>
<dbReference type="SUPFAM" id="SSF51419">
    <property type="entry name" value="PLP-binding barrel"/>
    <property type="match status" value="1"/>
</dbReference>
<dbReference type="EMBL" id="JAGIKX010000023">
    <property type="protein sequence ID" value="MBP2258310.1"/>
    <property type="molecule type" value="Genomic_DNA"/>
</dbReference>
<feature type="modified residue" description="N6-(pyridoxal phosphate)lysine" evidence="4">
    <location>
        <position position="40"/>
    </location>
</feature>
<keyword evidence="7" id="KW-1185">Reference proteome</keyword>
<evidence type="ECO:0000256" key="3">
    <source>
        <dbReference type="ARBA" id="ARBA00023235"/>
    </source>
</evidence>
<comment type="pathway">
    <text evidence="4">Amino-acid biosynthesis; D-alanine biosynthesis; D-alanine from L-alanine: step 1/1.</text>
</comment>
<dbReference type="CDD" id="cd00430">
    <property type="entry name" value="PLPDE_III_AR"/>
    <property type="match status" value="1"/>
</dbReference>
<dbReference type="InterPro" id="IPR009006">
    <property type="entry name" value="Ala_racemase/Decarboxylase_C"/>
</dbReference>
<dbReference type="SMART" id="SM01005">
    <property type="entry name" value="Ala_racemase_C"/>
    <property type="match status" value="1"/>
</dbReference>
<name>A0ABS4S9X2_9BACI</name>
<dbReference type="Proteomes" id="UP001519294">
    <property type="component" value="Unassembled WGS sequence"/>
</dbReference>
<comment type="catalytic activity">
    <reaction evidence="4">
        <text>L-alanine = D-alanine</text>
        <dbReference type="Rhea" id="RHEA:20249"/>
        <dbReference type="ChEBI" id="CHEBI:57416"/>
        <dbReference type="ChEBI" id="CHEBI:57972"/>
        <dbReference type="EC" id="5.1.1.1"/>
    </reaction>
</comment>
<evidence type="ECO:0000256" key="2">
    <source>
        <dbReference type="ARBA" id="ARBA00022898"/>
    </source>
</evidence>
<feature type="active site" description="Proton acceptor; specific for D-alanine" evidence="4">
    <location>
        <position position="40"/>
    </location>
</feature>
<dbReference type="HAMAP" id="MF_01201">
    <property type="entry name" value="Ala_racemase"/>
    <property type="match status" value="1"/>
</dbReference>
<dbReference type="PANTHER" id="PTHR30511:SF0">
    <property type="entry name" value="ALANINE RACEMASE, CATABOLIC-RELATED"/>
    <property type="match status" value="1"/>
</dbReference>